<feature type="compositionally biased region" description="Basic residues" evidence="2">
    <location>
        <begin position="61"/>
        <end position="70"/>
    </location>
</feature>
<keyword evidence="1" id="KW-0175">Coiled coil</keyword>
<protein>
    <submittedName>
        <fullName evidence="3">Uncharacterized protein</fullName>
    </submittedName>
</protein>
<feature type="coiled-coil region" evidence="1">
    <location>
        <begin position="749"/>
        <end position="776"/>
    </location>
</feature>
<gene>
    <name evidence="3" type="ORF">ECRASSUSDP1_LOCUS25525</name>
</gene>
<evidence type="ECO:0000256" key="2">
    <source>
        <dbReference type="SAM" id="MobiDB-lite"/>
    </source>
</evidence>
<sequence length="780" mass="90003">MDFRDKDHYESSAIEISLAKEEQKANFFRDKYPDFSTKTKPKLRMMKPKTNSTSTGNYFIKKTKIKKKVKRSCDTSERRNSKTGNKSIGPKKLANSKISTSKQNIHKKVESKKTKHLRKYFKDQIKSGERMKLNILTPTYEKEIKFPARNTTKHNDPRNIPKNDNSKFESSRKTDGSQKNSKLSTMPFPLTMQVAEQKIQGISNLSNLFSPISNKKHKKSIDSSAKSKKSKKVYESPITKNLHSSNKRACPTDNKFEPIRGSVSSIKPSKGDTDTESLIKNSRTVFKEYKECAKIPVNLQKQKRDNIKRGSSNTNENDVNISDNAVIEKEASKSKPKVSPNGIIKKIAESLDAWQAKKRHKSFKNKPQEAYHPKLSTNKKFQTSYPQEPDQCSNYNSSSYIPKNDSCGLTHEDKRRQKLPPQIYIPNQYDHYNQQKDSEDLDKGCKRSRSSDFIFVDPTYSSLVNSTPSCSCANCWQNPNPCGLPRQMRPCQDTKLTSVDYFNQGCLKECSRCHHSNPREPTPKSTFENSRSQNNFKFRTKCLADTKKIQQHRSQEKAQNLKISNWHNLMVSKTKNPKKLKKKKNAALLKAKISKAIPVRKRNKQIKNLVNYIDDPHPGIRKGKLTPYDLSIKKIKRYTPVQDLTKYEVQHMNQRKMGSTSRCLCSSTHSKGSNSSLNSKYWSSQHLKKLRNHYDHRTITEEGTRETCCKDSYLCMGSFEVPNSYERTLIPHDESHKLSLIKNKVEQTLNTYRSYCSNLQQEMAKLKHENMKLRNLMRLS</sequence>
<evidence type="ECO:0000313" key="4">
    <source>
        <dbReference type="Proteomes" id="UP001295684"/>
    </source>
</evidence>
<name>A0AAD2D8Y8_EUPCR</name>
<dbReference type="AlphaFoldDB" id="A0AAD2D8Y8"/>
<organism evidence="3 4">
    <name type="scientific">Euplotes crassus</name>
    <dbReference type="NCBI Taxonomy" id="5936"/>
    <lineage>
        <taxon>Eukaryota</taxon>
        <taxon>Sar</taxon>
        <taxon>Alveolata</taxon>
        <taxon>Ciliophora</taxon>
        <taxon>Intramacronucleata</taxon>
        <taxon>Spirotrichea</taxon>
        <taxon>Hypotrichia</taxon>
        <taxon>Euplotida</taxon>
        <taxon>Euplotidae</taxon>
        <taxon>Moneuplotes</taxon>
    </lineage>
</organism>
<feature type="region of interest" description="Disordered" evidence="2">
    <location>
        <begin position="146"/>
        <end position="186"/>
    </location>
</feature>
<keyword evidence="4" id="KW-1185">Reference proteome</keyword>
<evidence type="ECO:0000313" key="3">
    <source>
        <dbReference type="EMBL" id="CAI2384006.1"/>
    </source>
</evidence>
<feature type="compositionally biased region" description="Basic and acidic residues" evidence="2">
    <location>
        <begin position="71"/>
        <end position="80"/>
    </location>
</feature>
<comment type="caution">
    <text evidence="3">The sequence shown here is derived from an EMBL/GenBank/DDBJ whole genome shotgun (WGS) entry which is preliminary data.</text>
</comment>
<accession>A0AAD2D8Y8</accession>
<evidence type="ECO:0000256" key="1">
    <source>
        <dbReference type="SAM" id="Coils"/>
    </source>
</evidence>
<feature type="compositionally biased region" description="Basic and acidic residues" evidence="2">
    <location>
        <begin position="153"/>
        <end position="176"/>
    </location>
</feature>
<feature type="region of interest" description="Disordered" evidence="2">
    <location>
        <begin position="38"/>
        <end position="115"/>
    </location>
</feature>
<dbReference type="Proteomes" id="UP001295684">
    <property type="component" value="Unassembled WGS sequence"/>
</dbReference>
<dbReference type="EMBL" id="CAMPGE010026312">
    <property type="protein sequence ID" value="CAI2384006.1"/>
    <property type="molecule type" value="Genomic_DNA"/>
</dbReference>
<feature type="region of interest" description="Disordered" evidence="2">
    <location>
        <begin position="214"/>
        <end position="276"/>
    </location>
</feature>
<reference evidence="3" key="1">
    <citation type="submission" date="2023-07" db="EMBL/GenBank/DDBJ databases">
        <authorList>
            <consortium name="AG Swart"/>
            <person name="Singh M."/>
            <person name="Singh A."/>
            <person name="Seah K."/>
            <person name="Emmerich C."/>
        </authorList>
    </citation>
    <scope>NUCLEOTIDE SEQUENCE</scope>
    <source>
        <strain evidence="3">DP1</strain>
    </source>
</reference>
<proteinExistence type="predicted"/>